<evidence type="ECO:0000259" key="3">
    <source>
        <dbReference type="Pfam" id="PF22725"/>
    </source>
</evidence>
<dbReference type="Pfam" id="PF22725">
    <property type="entry name" value="GFO_IDH_MocA_C3"/>
    <property type="match status" value="1"/>
</dbReference>
<comment type="caution">
    <text evidence="4">The sequence shown here is derived from an EMBL/GenBank/DDBJ whole genome shotgun (WGS) entry which is preliminary data.</text>
</comment>
<dbReference type="Pfam" id="PF01408">
    <property type="entry name" value="GFO_IDH_MocA"/>
    <property type="match status" value="1"/>
</dbReference>
<dbReference type="InterPro" id="IPR055170">
    <property type="entry name" value="GFO_IDH_MocA-like_dom"/>
</dbReference>
<dbReference type="PANTHER" id="PTHR43708:SF8">
    <property type="entry name" value="OXIDOREDUCTASE"/>
    <property type="match status" value="1"/>
</dbReference>
<dbReference type="EMBL" id="JACHIW010000002">
    <property type="protein sequence ID" value="MBB5158410.1"/>
    <property type="molecule type" value="Genomic_DNA"/>
</dbReference>
<sequence>MTVPHQTHFSGCRALLQHGVHILKEKPFAVTEQDARDLVKMADAADRSVYTLVQRNFNPAFDFASRNLHRTGEPYWFAYDYHINLAKMTSGWRADSDKALGGVMLDMGYHLVDILAGLFASPVSVRAAFLHCYEEMRRQGLEDLVSVYFSYPYQGFAGTLCVSRHNHEKVERLTVLGTDGSLEISPTEASLYSPGGTRVAGVTVTISKEAMVDRMIARYLRHLDDREYRAKHFARQLSTVQVIQRAYESNEGGPDAHPRPSVLANAC</sequence>
<dbReference type="Proteomes" id="UP000584374">
    <property type="component" value="Unassembled WGS sequence"/>
</dbReference>
<evidence type="ECO:0000259" key="2">
    <source>
        <dbReference type="Pfam" id="PF01408"/>
    </source>
</evidence>
<proteinExistence type="predicted"/>
<dbReference type="GO" id="GO:0000166">
    <property type="term" value="F:nucleotide binding"/>
    <property type="evidence" value="ECO:0007669"/>
    <property type="project" value="InterPro"/>
</dbReference>
<dbReference type="InterPro" id="IPR000683">
    <property type="entry name" value="Gfo/Idh/MocA-like_OxRdtase_N"/>
</dbReference>
<dbReference type="SUPFAM" id="SSF51735">
    <property type="entry name" value="NAD(P)-binding Rossmann-fold domains"/>
    <property type="match status" value="1"/>
</dbReference>
<evidence type="ECO:0000256" key="1">
    <source>
        <dbReference type="SAM" id="MobiDB-lite"/>
    </source>
</evidence>
<feature type="domain" description="GFO/IDH/MocA-like oxidoreductase" evidence="3">
    <location>
        <begin position="71"/>
        <end position="183"/>
    </location>
</feature>
<accession>A0A840QEV6</accession>
<gene>
    <name evidence="4" type="ORF">BJ970_006009</name>
</gene>
<name>A0A840QEV6_9PSEU</name>
<dbReference type="Gene3D" id="3.30.360.10">
    <property type="entry name" value="Dihydrodipicolinate Reductase, domain 2"/>
    <property type="match status" value="1"/>
</dbReference>
<evidence type="ECO:0000313" key="5">
    <source>
        <dbReference type="Proteomes" id="UP000584374"/>
    </source>
</evidence>
<keyword evidence="5" id="KW-1185">Reference proteome</keyword>
<reference evidence="4 5" key="1">
    <citation type="submission" date="2020-08" db="EMBL/GenBank/DDBJ databases">
        <title>Sequencing the genomes of 1000 actinobacteria strains.</title>
        <authorList>
            <person name="Klenk H.-P."/>
        </authorList>
    </citation>
    <scope>NUCLEOTIDE SEQUENCE [LARGE SCALE GENOMIC DNA]</scope>
    <source>
        <strain evidence="4 5">DSM 45584</strain>
    </source>
</reference>
<dbReference type="InterPro" id="IPR051317">
    <property type="entry name" value="Gfo/Idh/MocA_oxidoreduct"/>
</dbReference>
<dbReference type="AlphaFoldDB" id="A0A840QEV6"/>
<protein>
    <submittedName>
        <fullName evidence="4">Putative dehydrogenase</fullName>
    </submittedName>
</protein>
<feature type="region of interest" description="Disordered" evidence="1">
    <location>
        <begin position="248"/>
        <end position="267"/>
    </location>
</feature>
<dbReference type="InterPro" id="IPR036291">
    <property type="entry name" value="NAD(P)-bd_dom_sf"/>
</dbReference>
<evidence type="ECO:0000313" key="4">
    <source>
        <dbReference type="EMBL" id="MBB5158410.1"/>
    </source>
</evidence>
<feature type="domain" description="Gfo/Idh/MocA-like oxidoreductase N-terminal" evidence="2">
    <location>
        <begin position="3"/>
        <end position="49"/>
    </location>
</feature>
<dbReference type="PANTHER" id="PTHR43708">
    <property type="entry name" value="CONSERVED EXPRESSED OXIDOREDUCTASE (EUROFUNG)"/>
    <property type="match status" value="1"/>
</dbReference>
<dbReference type="SUPFAM" id="SSF55347">
    <property type="entry name" value="Glyceraldehyde-3-phosphate dehydrogenase-like, C-terminal domain"/>
    <property type="match status" value="1"/>
</dbReference>
<dbReference type="Gene3D" id="3.40.50.720">
    <property type="entry name" value="NAD(P)-binding Rossmann-like Domain"/>
    <property type="match status" value="1"/>
</dbReference>
<organism evidence="4 5">
    <name type="scientific">Saccharopolyspora phatthalungensis</name>
    <dbReference type="NCBI Taxonomy" id="664693"/>
    <lineage>
        <taxon>Bacteria</taxon>
        <taxon>Bacillati</taxon>
        <taxon>Actinomycetota</taxon>
        <taxon>Actinomycetes</taxon>
        <taxon>Pseudonocardiales</taxon>
        <taxon>Pseudonocardiaceae</taxon>
        <taxon>Saccharopolyspora</taxon>
    </lineage>
</organism>